<dbReference type="AlphaFoldDB" id="A0A0X3BQB4"/>
<dbReference type="GeneID" id="27138539"/>
<reference evidence="1 2" key="1">
    <citation type="submission" date="2016-01" db="EMBL/GenBank/DDBJ databases">
        <authorList>
            <person name="Manzoor S."/>
        </authorList>
    </citation>
    <scope>NUCLEOTIDE SEQUENCE [LARGE SCALE GENOMIC DNA]</scope>
    <source>
        <strain evidence="1">Methanoculleus sp MAB1</strain>
    </source>
</reference>
<keyword evidence="1" id="KW-0378">Hydrolase</keyword>
<proteinExistence type="predicted"/>
<name>A0A0X3BQB4_9EURY</name>
<organism evidence="1 2">
    <name type="scientific">Methanoculleus bourgensis</name>
    <dbReference type="NCBI Taxonomy" id="83986"/>
    <lineage>
        <taxon>Archaea</taxon>
        <taxon>Methanobacteriati</taxon>
        <taxon>Methanobacteriota</taxon>
        <taxon>Stenosarchaea group</taxon>
        <taxon>Methanomicrobia</taxon>
        <taxon>Methanomicrobiales</taxon>
        <taxon>Methanomicrobiaceae</taxon>
        <taxon>Methanoculleus</taxon>
    </lineage>
</organism>
<dbReference type="GO" id="GO:0016787">
    <property type="term" value="F:hydrolase activity"/>
    <property type="evidence" value="ECO:0007669"/>
    <property type="project" value="UniProtKB-KW"/>
</dbReference>
<dbReference type="Pfam" id="PF05013">
    <property type="entry name" value="FGase"/>
    <property type="match status" value="1"/>
</dbReference>
<evidence type="ECO:0000313" key="2">
    <source>
        <dbReference type="Proteomes" id="UP000069850"/>
    </source>
</evidence>
<dbReference type="RefSeq" id="WP_062265608.1">
    <property type="nucleotide sequence ID" value="NZ_DAIMMY010000004.1"/>
</dbReference>
<dbReference type="EMBL" id="LT158599">
    <property type="protein sequence ID" value="CVK34263.1"/>
    <property type="molecule type" value="Genomic_DNA"/>
</dbReference>
<dbReference type="Proteomes" id="UP000069850">
    <property type="component" value="Chromosome 1"/>
</dbReference>
<accession>A0A0X3BQB4</accession>
<protein>
    <submittedName>
        <fullName evidence="1">N-formylglutamate amidohydrolase</fullName>
    </submittedName>
</protein>
<sequence>MSGRYPFLFSIPHGGVSVPPEVRGLVNLSRKEIVFNSDPHTRLLYGFDDAVEALVDFEVSRIFVDTNRAPYEYPPRAQDGVIKVITQDGTPVYRKGLVPGRELIGTLLQKYYFPFHNRLADVIDTHPVEVAFDCHSMLPKAPPVRMDAGRPRPLFCLSNRGDRFGKPLRKGGHVTCPPEWLSALARSFQAEFDGEGRVAMNEPFRGGFITVAHHRRTRTPWIQIEINRDLYETEEYIDPGTHQVDEARIAELRERILSAVAGFWEEVSG</sequence>
<dbReference type="SUPFAM" id="SSF53187">
    <property type="entry name" value="Zn-dependent exopeptidases"/>
    <property type="match status" value="1"/>
</dbReference>
<evidence type="ECO:0000313" key="1">
    <source>
        <dbReference type="EMBL" id="CVK34263.1"/>
    </source>
</evidence>
<gene>
    <name evidence="1" type="ORF">MMAB1_3050</name>
</gene>
<dbReference type="InterPro" id="IPR007709">
    <property type="entry name" value="N-FG_amidohydro"/>
</dbReference>
<dbReference type="KEGG" id="mema:MMAB1_3050"/>
<dbReference type="OrthoDB" id="117578at2157"/>
<dbReference type="Gene3D" id="3.40.630.40">
    <property type="entry name" value="Zn-dependent exopeptidases"/>
    <property type="match status" value="1"/>
</dbReference>